<protein>
    <submittedName>
        <fullName evidence="1">Uncharacterized protein</fullName>
    </submittedName>
</protein>
<proteinExistence type="predicted"/>
<accession>A0A1G1W2W9</accession>
<evidence type="ECO:0000313" key="1">
    <source>
        <dbReference type="EMBL" id="OGY21934.1"/>
    </source>
</evidence>
<sequence length="96" mass="10886">MVEDGRALTKIFISENPVLVFMVSQIEPMDEVSRKLNFSARVSFLILASSFEAAEQSLNSLENTSFTGRREKVYLAPKFEELCSAILFSRFTQMPV</sequence>
<gene>
    <name evidence="1" type="ORF">A2113_01265</name>
</gene>
<reference evidence="1 2" key="1">
    <citation type="journal article" date="2016" name="Nat. Commun.">
        <title>Thousands of microbial genomes shed light on interconnected biogeochemical processes in an aquifer system.</title>
        <authorList>
            <person name="Anantharaman K."/>
            <person name="Brown C.T."/>
            <person name="Hug L.A."/>
            <person name="Sharon I."/>
            <person name="Castelle C.J."/>
            <person name="Probst A.J."/>
            <person name="Thomas B.C."/>
            <person name="Singh A."/>
            <person name="Wilkins M.J."/>
            <person name="Karaoz U."/>
            <person name="Brodie E.L."/>
            <person name="Williams K.H."/>
            <person name="Hubbard S.S."/>
            <person name="Banfield J.F."/>
        </authorList>
    </citation>
    <scope>NUCLEOTIDE SEQUENCE [LARGE SCALE GENOMIC DNA]</scope>
</reference>
<dbReference type="AlphaFoldDB" id="A0A1G1W2W9"/>
<name>A0A1G1W2W9_9BACT</name>
<dbReference type="EMBL" id="MHCN01000010">
    <property type="protein sequence ID" value="OGY21934.1"/>
    <property type="molecule type" value="Genomic_DNA"/>
</dbReference>
<organism evidence="1 2">
    <name type="scientific">Candidatus Woykebacteria bacterium GWA1_44_8</name>
    <dbReference type="NCBI Taxonomy" id="1802591"/>
    <lineage>
        <taxon>Bacteria</taxon>
        <taxon>Candidatus Woykeibacteriota</taxon>
    </lineage>
</organism>
<evidence type="ECO:0000313" key="2">
    <source>
        <dbReference type="Proteomes" id="UP000176299"/>
    </source>
</evidence>
<dbReference type="Proteomes" id="UP000176299">
    <property type="component" value="Unassembled WGS sequence"/>
</dbReference>
<comment type="caution">
    <text evidence="1">The sequence shown here is derived from an EMBL/GenBank/DDBJ whole genome shotgun (WGS) entry which is preliminary data.</text>
</comment>